<name>A0ABT6MHJ4_9NOCA</name>
<evidence type="ECO:0000256" key="5">
    <source>
        <dbReference type="ARBA" id="ARBA00023002"/>
    </source>
</evidence>
<gene>
    <name evidence="8" type="ORF">M2280_005049</name>
</gene>
<keyword evidence="6 8" id="KW-0503">Monooxygenase</keyword>
<comment type="similarity">
    <text evidence="2">Belongs to the FAD-binding monooxygenase family.</text>
</comment>
<dbReference type="GO" id="GO:0004497">
    <property type="term" value="F:monooxygenase activity"/>
    <property type="evidence" value="ECO:0007669"/>
    <property type="project" value="UniProtKB-KW"/>
</dbReference>
<evidence type="ECO:0000256" key="3">
    <source>
        <dbReference type="ARBA" id="ARBA00022630"/>
    </source>
</evidence>
<protein>
    <submittedName>
        <fullName evidence="8">Monooxygenase</fullName>
        <ecNumber evidence="8">1.14.13.-</ecNumber>
    </submittedName>
</protein>
<dbReference type="Proteomes" id="UP001160334">
    <property type="component" value="Unassembled WGS sequence"/>
</dbReference>
<sequence length="515" mass="57169">MSPDHTTGSTDTGAAGTAHVDVLIIGAGLSGIGVAARLRREHPDRSLLILESRAASGGTWDLFRYPGIRSDSDVQTYGYDFKPWRGRKALAPADDILGYIRETAREYDVDRDIRYNHRVVRADWSPTTARWTVTARTGDRGDDTATFTTNWLFCASGYYNYAKGYSPEFPGADRFTGLIVHPQHWPEDLDYAGRRVVVIGSGATAVTLIPAMADTAGHITMLQRSPSYVLPLPAEDALSDVFRRVLGDERGYRLTRKKNIAMNVWIYKLCQRFPRQARAVIRWLNARLLPSGFDVDTHFNPRYDPWDQRLCIVPGGDLFKTIREGKASVVTDTIDTFTETGIALASGRHLDADIIITATGLDLLALGGVELRIDGESVDITKRLAFKGTMLSDIPNFSFAVGYINAPWTLKVDLVADYLCRLLREMDRRGATAAVAENARPDMETRPLLDFGAGYIQRSLDLWPQAGSEDPWNLRMDYYKDVVVLRDTPVDDGTLTFSRVEPTPATPGGDLVSPD</sequence>
<evidence type="ECO:0000256" key="4">
    <source>
        <dbReference type="ARBA" id="ARBA00022827"/>
    </source>
</evidence>
<dbReference type="Pfam" id="PF13450">
    <property type="entry name" value="NAD_binding_8"/>
    <property type="match status" value="1"/>
</dbReference>
<evidence type="ECO:0000313" key="8">
    <source>
        <dbReference type="EMBL" id="MDH6283798.1"/>
    </source>
</evidence>
<evidence type="ECO:0000256" key="6">
    <source>
        <dbReference type="ARBA" id="ARBA00023033"/>
    </source>
</evidence>
<keyword evidence="5 8" id="KW-0560">Oxidoreductase</keyword>
<proteinExistence type="inferred from homology"/>
<keyword evidence="3" id="KW-0285">Flavoprotein</keyword>
<organism evidence="8 9">
    <name type="scientific">Prescottella agglutinans</name>
    <dbReference type="NCBI Taxonomy" id="1644129"/>
    <lineage>
        <taxon>Bacteria</taxon>
        <taxon>Bacillati</taxon>
        <taxon>Actinomycetota</taxon>
        <taxon>Actinomycetes</taxon>
        <taxon>Mycobacteriales</taxon>
        <taxon>Nocardiaceae</taxon>
        <taxon>Prescottella</taxon>
    </lineage>
</organism>
<dbReference type="EC" id="1.14.13.-" evidence="8"/>
<comment type="cofactor">
    <cofactor evidence="1">
        <name>FAD</name>
        <dbReference type="ChEBI" id="CHEBI:57692"/>
    </cofactor>
</comment>
<accession>A0ABT6MHJ4</accession>
<dbReference type="PANTHER" id="PTHR43872:SF1">
    <property type="entry name" value="MONOOXYGENASE, PUTATIVE (AFU_ORTHOLOGUE AFUA_8G02570)-RELATED"/>
    <property type="match status" value="1"/>
</dbReference>
<dbReference type="InterPro" id="IPR051820">
    <property type="entry name" value="FAD-binding_MO"/>
</dbReference>
<evidence type="ECO:0000256" key="2">
    <source>
        <dbReference type="ARBA" id="ARBA00010139"/>
    </source>
</evidence>
<keyword evidence="9" id="KW-1185">Reference proteome</keyword>
<dbReference type="Pfam" id="PF00743">
    <property type="entry name" value="FMO-like"/>
    <property type="match status" value="1"/>
</dbReference>
<dbReference type="EMBL" id="JARXVC010000016">
    <property type="protein sequence ID" value="MDH6283798.1"/>
    <property type="molecule type" value="Genomic_DNA"/>
</dbReference>
<dbReference type="SUPFAM" id="SSF51905">
    <property type="entry name" value="FAD/NAD(P)-binding domain"/>
    <property type="match status" value="1"/>
</dbReference>
<evidence type="ECO:0000256" key="1">
    <source>
        <dbReference type="ARBA" id="ARBA00001974"/>
    </source>
</evidence>
<comment type="caution">
    <text evidence="8">The sequence shown here is derived from an EMBL/GenBank/DDBJ whole genome shotgun (WGS) entry which is preliminary data.</text>
</comment>
<dbReference type="InterPro" id="IPR020946">
    <property type="entry name" value="Flavin_mOase-like"/>
</dbReference>
<dbReference type="InterPro" id="IPR036188">
    <property type="entry name" value="FAD/NAD-bd_sf"/>
</dbReference>
<reference evidence="8 9" key="1">
    <citation type="submission" date="2023-04" db="EMBL/GenBank/DDBJ databases">
        <title>Forest soil microbial communities from Buena Vista Peninsula, Colon Province, Panama.</title>
        <authorList>
            <person name="Bouskill N."/>
        </authorList>
    </citation>
    <scope>NUCLEOTIDE SEQUENCE [LARGE SCALE GENOMIC DNA]</scope>
    <source>
        <strain evidence="8 9">CFH S0262</strain>
    </source>
</reference>
<keyword evidence="4" id="KW-0274">FAD</keyword>
<dbReference type="Gene3D" id="3.50.50.60">
    <property type="entry name" value="FAD/NAD(P)-binding domain"/>
    <property type="match status" value="1"/>
</dbReference>
<dbReference type="RefSeq" id="WP_280763055.1">
    <property type="nucleotide sequence ID" value="NZ_JARXVC010000016.1"/>
</dbReference>
<dbReference type="PANTHER" id="PTHR43872">
    <property type="entry name" value="MONOOXYGENASE, PUTATIVE (AFU_ORTHOLOGUE AFUA_8G02570)-RELATED"/>
    <property type="match status" value="1"/>
</dbReference>
<evidence type="ECO:0000313" key="9">
    <source>
        <dbReference type="Proteomes" id="UP001160334"/>
    </source>
</evidence>
<evidence type="ECO:0000256" key="7">
    <source>
        <dbReference type="SAM" id="MobiDB-lite"/>
    </source>
</evidence>
<feature type="region of interest" description="Disordered" evidence="7">
    <location>
        <begin position="495"/>
        <end position="515"/>
    </location>
</feature>